<reference evidence="2" key="1">
    <citation type="submission" date="2022-11" db="UniProtKB">
        <authorList>
            <consortium name="WormBaseParasite"/>
        </authorList>
    </citation>
    <scope>IDENTIFICATION</scope>
</reference>
<dbReference type="AlphaFoldDB" id="A0A915K0J9"/>
<evidence type="ECO:0000313" key="1">
    <source>
        <dbReference type="Proteomes" id="UP000887565"/>
    </source>
</evidence>
<sequence length="65" mass="7553">MRHMGKHRIGKGHWASIFKWYQWGAKNMQKMIFFEPQVATGSSMGLVVSKNKILCFIYQTGYPNS</sequence>
<keyword evidence="1" id="KW-1185">Reference proteome</keyword>
<accession>A0A915K0J9</accession>
<protein>
    <submittedName>
        <fullName evidence="2">Uncharacterized protein</fullName>
    </submittedName>
</protein>
<evidence type="ECO:0000313" key="2">
    <source>
        <dbReference type="WBParaSite" id="nRc.2.0.1.t31834-RA"/>
    </source>
</evidence>
<dbReference type="WBParaSite" id="nRc.2.0.1.t31834-RA">
    <property type="protein sequence ID" value="nRc.2.0.1.t31834-RA"/>
    <property type="gene ID" value="nRc.2.0.1.g31834"/>
</dbReference>
<name>A0A915K0J9_ROMCU</name>
<proteinExistence type="predicted"/>
<dbReference type="Proteomes" id="UP000887565">
    <property type="component" value="Unplaced"/>
</dbReference>
<organism evidence="1 2">
    <name type="scientific">Romanomermis culicivorax</name>
    <name type="common">Nematode worm</name>
    <dbReference type="NCBI Taxonomy" id="13658"/>
    <lineage>
        <taxon>Eukaryota</taxon>
        <taxon>Metazoa</taxon>
        <taxon>Ecdysozoa</taxon>
        <taxon>Nematoda</taxon>
        <taxon>Enoplea</taxon>
        <taxon>Dorylaimia</taxon>
        <taxon>Mermithida</taxon>
        <taxon>Mermithoidea</taxon>
        <taxon>Mermithidae</taxon>
        <taxon>Romanomermis</taxon>
    </lineage>
</organism>